<dbReference type="RefSeq" id="XP_015600168.1">
    <property type="nucleotide sequence ID" value="XM_015744682.2"/>
</dbReference>
<evidence type="ECO:0000313" key="2">
    <source>
        <dbReference type="Proteomes" id="UP000694920"/>
    </source>
</evidence>
<evidence type="ECO:0000256" key="1">
    <source>
        <dbReference type="SAM" id="MobiDB-lite"/>
    </source>
</evidence>
<keyword evidence="2" id="KW-1185">Reference proteome</keyword>
<dbReference type="AlphaFoldDB" id="A0AAJ7FN77"/>
<organism evidence="2 3">
    <name type="scientific">Cephus cinctus</name>
    <name type="common">Wheat stem sawfly</name>
    <dbReference type="NCBI Taxonomy" id="211228"/>
    <lineage>
        <taxon>Eukaryota</taxon>
        <taxon>Metazoa</taxon>
        <taxon>Ecdysozoa</taxon>
        <taxon>Arthropoda</taxon>
        <taxon>Hexapoda</taxon>
        <taxon>Insecta</taxon>
        <taxon>Pterygota</taxon>
        <taxon>Neoptera</taxon>
        <taxon>Endopterygota</taxon>
        <taxon>Hymenoptera</taxon>
        <taxon>Cephoidea</taxon>
        <taxon>Cephidae</taxon>
        <taxon>Cephus</taxon>
    </lineage>
</organism>
<gene>
    <name evidence="3" type="primary">LOC107270051</name>
</gene>
<dbReference type="GeneID" id="107270051"/>
<name>A0AAJ7FN77_CEPCN</name>
<sequence>MEINAKYLIASSNNPITLKTPLRISDSRYGNNGDVSSNTSYSNDPGGRGLRNLPQTPAKKRSSLARPVRVHDSFSHNQPKFMNNYSQQPNECAYNHFNGTETAWPMRLRLEEMLELTLPQSKRNKHSFKDTERLLKVFSINNVDQDRYNVKRCSIM</sequence>
<feature type="region of interest" description="Disordered" evidence="1">
    <location>
        <begin position="23"/>
        <end position="68"/>
    </location>
</feature>
<dbReference type="Proteomes" id="UP000694920">
    <property type="component" value="Unplaced"/>
</dbReference>
<feature type="compositionally biased region" description="Polar residues" evidence="1">
    <location>
        <begin position="28"/>
        <end position="43"/>
    </location>
</feature>
<proteinExistence type="predicted"/>
<dbReference type="KEGG" id="ccin:107270051"/>
<protein>
    <submittedName>
        <fullName evidence="3">Uncharacterized protein LOC107270051</fullName>
    </submittedName>
</protein>
<accession>A0AAJ7FN77</accession>
<evidence type="ECO:0000313" key="3">
    <source>
        <dbReference type="RefSeq" id="XP_015600168.1"/>
    </source>
</evidence>
<reference evidence="3" key="1">
    <citation type="submission" date="2025-08" db="UniProtKB">
        <authorList>
            <consortium name="RefSeq"/>
        </authorList>
    </citation>
    <scope>IDENTIFICATION</scope>
</reference>